<dbReference type="Proteomes" id="UP000632740">
    <property type="component" value="Unassembled WGS sequence"/>
</dbReference>
<evidence type="ECO:0000256" key="2">
    <source>
        <dbReference type="SAM" id="SignalP"/>
    </source>
</evidence>
<organism evidence="3 4">
    <name type="scientific">Cellulomonas chitinilytica</name>
    <dbReference type="NCBI Taxonomy" id="398759"/>
    <lineage>
        <taxon>Bacteria</taxon>
        <taxon>Bacillati</taxon>
        <taxon>Actinomycetota</taxon>
        <taxon>Actinomycetes</taxon>
        <taxon>Micrococcales</taxon>
        <taxon>Cellulomonadaceae</taxon>
        <taxon>Cellulomonas</taxon>
    </lineage>
</organism>
<name>A0A919NYG3_9CELL</name>
<comment type="caution">
    <text evidence="3">The sequence shown here is derived from an EMBL/GenBank/DDBJ whole genome shotgun (WGS) entry which is preliminary data.</text>
</comment>
<evidence type="ECO:0000313" key="3">
    <source>
        <dbReference type="EMBL" id="GIG19842.1"/>
    </source>
</evidence>
<dbReference type="AlphaFoldDB" id="A0A919NYG3"/>
<feature type="signal peptide" evidence="2">
    <location>
        <begin position="1"/>
        <end position="21"/>
    </location>
</feature>
<evidence type="ECO:0000256" key="1">
    <source>
        <dbReference type="SAM" id="MobiDB-lite"/>
    </source>
</evidence>
<accession>A0A919NYG3</accession>
<gene>
    <name evidence="3" type="ORF">Cch01nite_05660</name>
</gene>
<protein>
    <submittedName>
        <fullName evidence="3">Uncharacterized protein</fullName>
    </submittedName>
</protein>
<keyword evidence="2" id="KW-0732">Signal</keyword>
<evidence type="ECO:0000313" key="4">
    <source>
        <dbReference type="Proteomes" id="UP000632740"/>
    </source>
</evidence>
<proteinExistence type="predicted"/>
<dbReference type="EMBL" id="BONK01000002">
    <property type="protein sequence ID" value="GIG19842.1"/>
    <property type="molecule type" value="Genomic_DNA"/>
</dbReference>
<sequence>MSAAAVSALCGLLLAGCTATAGPQSADTAPASTTSAASTSPTSTPTPTSQDVAAVDLTVFRSDSTTCQFDAPDSALPGIGCQMNAAYTYEIPEAWLDYGVDCADISLGYDAAEGELGCASDVSYEDAYATDPLPAGSVVRHGGMTCTILEVGITCTNAVGGVMTITPDHYLAHAG</sequence>
<feature type="region of interest" description="Disordered" evidence="1">
    <location>
        <begin position="25"/>
        <end position="49"/>
    </location>
</feature>
<feature type="compositionally biased region" description="Low complexity" evidence="1">
    <location>
        <begin position="28"/>
        <end position="49"/>
    </location>
</feature>
<feature type="chain" id="PRO_5038845003" evidence="2">
    <location>
        <begin position="22"/>
        <end position="175"/>
    </location>
</feature>
<reference evidence="3" key="1">
    <citation type="submission" date="2021-01" db="EMBL/GenBank/DDBJ databases">
        <title>Whole genome shotgun sequence of Cellulomonas chitinilytica NBRC 110799.</title>
        <authorList>
            <person name="Komaki H."/>
            <person name="Tamura T."/>
        </authorList>
    </citation>
    <scope>NUCLEOTIDE SEQUENCE</scope>
    <source>
        <strain evidence="3">NBRC 110799</strain>
    </source>
</reference>
<keyword evidence="4" id="KW-1185">Reference proteome</keyword>